<feature type="transmembrane region" description="Helical" evidence="2">
    <location>
        <begin position="12"/>
        <end position="39"/>
    </location>
</feature>
<gene>
    <name evidence="4" type="ORF">KILIM_011_00460</name>
</gene>
<evidence type="ECO:0000256" key="1">
    <source>
        <dbReference type="SAM" id="MobiDB-lite"/>
    </source>
</evidence>
<dbReference type="Gene3D" id="3.40.50.1820">
    <property type="entry name" value="alpha/beta hydrolase"/>
    <property type="match status" value="1"/>
</dbReference>
<protein>
    <recommendedName>
        <fullName evidence="3">AB hydrolase-1 domain-containing protein</fullName>
    </recommendedName>
</protein>
<dbReference type="OrthoDB" id="8111537at2"/>
<evidence type="ECO:0000313" key="5">
    <source>
        <dbReference type="Proteomes" id="UP000008366"/>
    </source>
</evidence>
<feature type="domain" description="AB hydrolase-1" evidence="3">
    <location>
        <begin position="198"/>
        <end position="308"/>
    </location>
</feature>
<dbReference type="InterPro" id="IPR029058">
    <property type="entry name" value="AB_hydrolase_fold"/>
</dbReference>
<comment type="caution">
    <text evidence="4">The sequence shown here is derived from an EMBL/GenBank/DDBJ whole genome shotgun (WGS) entry which is preliminary data.</text>
</comment>
<keyword evidence="2" id="KW-0812">Transmembrane</keyword>
<keyword evidence="2" id="KW-1133">Transmembrane helix</keyword>
<reference evidence="4 5" key="1">
    <citation type="submission" date="2012-08" db="EMBL/GenBank/DDBJ databases">
        <title>Whole genome shotgun sequence of Kineosphaera limosa NBRC 100340.</title>
        <authorList>
            <person name="Yoshida I."/>
            <person name="Isaki S."/>
            <person name="Hosoyama A."/>
            <person name="Tsuchikane K."/>
            <person name="Katsumata H."/>
            <person name="Ando Y."/>
            <person name="Ohji S."/>
            <person name="Hamada M."/>
            <person name="Tamura T."/>
            <person name="Yamazoe A."/>
            <person name="Yamazaki S."/>
            <person name="Fujita N."/>
        </authorList>
    </citation>
    <scope>NUCLEOTIDE SEQUENCE [LARGE SCALE GENOMIC DNA]</scope>
    <source>
        <strain evidence="4 5">NBRC 100340</strain>
    </source>
</reference>
<evidence type="ECO:0000313" key="4">
    <source>
        <dbReference type="EMBL" id="GAB94773.1"/>
    </source>
</evidence>
<dbReference type="Proteomes" id="UP000008366">
    <property type="component" value="Unassembled WGS sequence"/>
</dbReference>
<dbReference type="Pfam" id="PF00561">
    <property type="entry name" value="Abhydrolase_1"/>
    <property type="match status" value="1"/>
</dbReference>
<name>K6VF07_9MICO</name>
<organism evidence="4 5">
    <name type="scientific">Kineosphaera limosa NBRC 100340</name>
    <dbReference type="NCBI Taxonomy" id="1184609"/>
    <lineage>
        <taxon>Bacteria</taxon>
        <taxon>Bacillati</taxon>
        <taxon>Actinomycetota</taxon>
        <taxon>Actinomycetes</taxon>
        <taxon>Micrococcales</taxon>
        <taxon>Dermatophilaceae</taxon>
        <taxon>Kineosphaera</taxon>
    </lineage>
</organism>
<proteinExistence type="predicted"/>
<dbReference type="SUPFAM" id="SSF53474">
    <property type="entry name" value="alpha/beta-Hydrolases"/>
    <property type="match status" value="1"/>
</dbReference>
<keyword evidence="2" id="KW-0472">Membrane</keyword>
<dbReference type="RefSeq" id="WP_006591305.1">
    <property type="nucleotide sequence ID" value="NZ_BAHD01000011.1"/>
</dbReference>
<dbReference type="GO" id="GO:0003824">
    <property type="term" value="F:catalytic activity"/>
    <property type="evidence" value="ECO:0007669"/>
    <property type="project" value="UniProtKB-ARBA"/>
</dbReference>
<evidence type="ECO:0000259" key="3">
    <source>
        <dbReference type="Pfam" id="PF00561"/>
    </source>
</evidence>
<dbReference type="EMBL" id="BAHD01000011">
    <property type="protein sequence ID" value="GAB94773.1"/>
    <property type="molecule type" value="Genomic_DNA"/>
</dbReference>
<dbReference type="AlphaFoldDB" id="K6VF07"/>
<dbReference type="eggNOG" id="COG1073">
    <property type="taxonomic scope" value="Bacteria"/>
</dbReference>
<keyword evidence="5" id="KW-1185">Reference proteome</keyword>
<sequence>MDADSRSSAAKVAAVAGLTGAGIGLASVAGSVSAGAYLARVLLTPERERPQTEEILAVDPGFITLRADEETVVPGRYGLWFDEGRGHLRMGDIVDRTDGDPETTPPANRLRRGAKTPAPVPTVTRAIEGIDIGIPAPGPARWDGYFYAQPPTESLGLAHHDVVVPSEIGPLPAWLMPGHGDPGAASPHTAGAATPWAILVHGRGATRHECLRAVPTLHRLGITSLVPTYRNDAEGPPSPDGLYNLGLSEWRDTQAAMAYALERGASDLVLVGWSMGGAIVMQTLDLSPLKHHVRLAILDSPVIDWADVIAHHARLRKVPSPLAHLAQGLIGARWARGLVGVHEPLDVARTDWQHRADEVHHPILLIHSADDEFVPVGPSREFARRRSDLVRYEEWRTARHVKEWNVDQERWERVVTEALTGALARLSAG</sequence>
<dbReference type="InterPro" id="IPR000073">
    <property type="entry name" value="AB_hydrolase_1"/>
</dbReference>
<dbReference type="STRING" id="1184609.KILIM_011_00460"/>
<feature type="region of interest" description="Disordered" evidence="1">
    <location>
        <begin position="91"/>
        <end position="118"/>
    </location>
</feature>
<evidence type="ECO:0000256" key="2">
    <source>
        <dbReference type="SAM" id="Phobius"/>
    </source>
</evidence>
<accession>K6VF07</accession>